<evidence type="ECO:0000256" key="2">
    <source>
        <dbReference type="ARBA" id="ARBA00022448"/>
    </source>
</evidence>
<dbReference type="SUPFAM" id="SSF90123">
    <property type="entry name" value="ABC transporter transmembrane region"/>
    <property type="match status" value="1"/>
</dbReference>
<dbReference type="KEGG" id="cex:CSE_09750"/>
<keyword evidence="13" id="KW-1185">Reference proteome</keyword>
<protein>
    <recommendedName>
        <fullName evidence="8">Multidrug resistance-like ATP-binding protein MdlB</fullName>
    </recommendedName>
</protein>
<dbReference type="Gene3D" id="1.20.1560.10">
    <property type="entry name" value="ABC transporter type 1, transmembrane domain"/>
    <property type="match status" value="1"/>
</dbReference>
<evidence type="ECO:0000256" key="6">
    <source>
        <dbReference type="ARBA" id="ARBA00022989"/>
    </source>
</evidence>
<evidence type="ECO:0000259" key="11">
    <source>
        <dbReference type="PROSITE" id="PS50929"/>
    </source>
</evidence>
<evidence type="ECO:0000256" key="7">
    <source>
        <dbReference type="ARBA" id="ARBA00023136"/>
    </source>
</evidence>
<dbReference type="InterPro" id="IPR003593">
    <property type="entry name" value="AAA+_ATPase"/>
</dbReference>
<name>A0A7U6GEX8_CALEA</name>
<evidence type="ECO:0000256" key="9">
    <source>
        <dbReference type="SAM" id="Phobius"/>
    </source>
</evidence>
<evidence type="ECO:0000256" key="4">
    <source>
        <dbReference type="ARBA" id="ARBA00022741"/>
    </source>
</evidence>
<gene>
    <name evidence="12" type="ordered locus">CSE_09750</name>
</gene>
<keyword evidence="3 9" id="KW-0812">Transmembrane</keyword>
<keyword evidence="7 9" id="KW-0472">Membrane</keyword>
<evidence type="ECO:0000256" key="5">
    <source>
        <dbReference type="ARBA" id="ARBA00022840"/>
    </source>
</evidence>
<dbReference type="Gene3D" id="3.40.50.300">
    <property type="entry name" value="P-loop containing nucleotide triphosphate hydrolases"/>
    <property type="match status" value="1"/>
</dbReference>
<feature type="transmembrane region" description="Helical" evidence="9">
    <location>
        <begin position="131"/>
        <end position="156"/>
    </location>
</feature>
<dbReference type="GO" id="GO:0005737">
    <property type="term" value="C:cytoplasm"/>
    <property type="evidence" value="ECO:0007669"/>
    <property type="project" value="UniProtKB-ARBA"/>
</dbReference>
<dbReference type="Pfam" id="PF00005">
    <property type="entry name" value="ABC_tran"/>
    <property type="match status" value="1"/>
</dbReference>
<feature type="transmembrane region" description="Helical" evidence="9">
    <location>
        <begin position="162"/>
        <end position="182"/>
    </location>
</feature>
<dbReference type="Pfam" id="PF00664">
    <property type="entry name" value="ABC_membrane"/>
    <property type="match status" value="1"/>
</dbReference>
<organism evidence="12 13">
    <name type="scientific">Caldisericum exile (strain DSM 21853 / NBRC 104410 / AZM16c01)</name>
    <dbReference type="NCBI Taxonomy" id="511051"/>
    <lineage>
        <taxon>Bacteria</taxon>
        <taxon>Pseudomonadati</taxon>
        <taxon>Caldisericota/Cryosericota group</taxon>
        <taxon>Caldisericota</taxon>
        <taxon>Caldisericia</taxon>
        <taxon>Caldisericales</taxon>
        <taxon>Caldisericaceae</taxon>
        <taxon>Caldisericum</taxon>
    </lineage>
</organism>
<dbReference type="PROSITE" id="PS50893">
    <property type="entry name" value="ABC_TRANSPORTER_2"/>
    <property type="match status" value="1"/>
</dbReference>
<dbReference type="CDD" id="cd18544">
    <property type="entry name" value="ABC_6TM_TmrA_like"/>
    <property type="match status" value="1"/>
</dbReference>
<dbReference type="PANTHER" id="PTHR43394:SF1">
    <property type="entry name" value="ATP-BINDING CASSETTE SUB-FAMILY B MEMBER 10, MITOCHONDRIAL"/>
    <property type="match status" value="1"/>
</dbReference>
<dbReference type="SMART" id="SM00382">
    <property type="entry name" value="AAA"/>
    <property type="match status" value="1"/>
</dbReference>
<feature type="transmembrane region" description="Helical" evidence="9">
    <location>
        <begin position="61"/>
        <end position="85"/>
    </location>
</feature>
<accession>A0A7U6GEX8</accession>
<evidence type="ECO:0000259" key="10">
    <source>
        <dbReference type="PROSITE" id="PS50893"/>
    </source>
</evidence>
<dbReference type="FunFam" id="3.40.50.300:FF:000604">
    <property type="entry name" value="ABC transporter B family member 28"/>
    <property type="match status" value="1"/>
</dbReference>
<dbReference type="InterPro" id="IPR039421">
    <property type="entry name" value="Type_1_exporter"/>
</dbReference>
<evidence type="ECO:0000256" key="8">
    <source>
        <dbReference type="ARBA" id="ARBA00040960"/>
    </source>
</evidence>
<proteinExistence type="predicted"/>
<dbReference type="GO" id="GO:0015421">
    <property type="term" value="F:ABC-type oligopeptide transporter activity"/>
    <property type="evidence" value="ECO:0007669"/>
    <property type="project" value="TreeGrafter"/>
</dbReference>
<dbReference type="InterPro" id="IPR003439">
    <property type="entry name" value="ABC_transporter-like_ATP-bd"/>
</dbReference>
<keyword evidence="6 9" id="KW-1133">Transmembrane helix</keyword>
<dbReference type="PANTHER" id="PTHR43394">
    <property type="entry name" value="ATP-DEPENDENT PERMEASE MDL1, MITOCHONDRIAL"/>
    <property type="match status" value="1"/>
</dbReference>
<dbReference type="Proteomes" id="UP000004793">
    <property type="component" value="Chromosome"/>
</dbReference>
<reference evidence="12 13" key="1">
    <citation type="submission" date="2011-01" db="EMBL/GenBank/DDBJ databases">
        <title>Whole genome sequence of Caldisericum exile AZM16c01.</title>
        <authorList>
            <person name="Narita-Yamada S."/>
            <person name="Kawakoshi A."/>
            <person name="Nakamura S."/>
            <person name="Sasagawa M."/>
            <person name="Fukada J."/>
            <person name="Sekine M."/>
            <person name="Kato Y."/>
            <person name="Fukai R."/>
            <person name="Sasaki K."/>
            <person name="Hanamaki A."/>
            <person name="Narita H."/>
            <person name="Konno Y."/>
            <person name="Mori K."/>
            <person name="Yamazaki S."/>
            <person name="Suzuki K."/>
            <person name="Fujita N."/>
        </authorList>
    </citation>
    <scope>NUCLEOTIDE SEQUENCE [LARGE SCALE GENOMIC DNA]</scope>
    <source>
        <strain evidence="13">DSM 21853 / NBRC 104410 / AZM16c01</strain>
    </source>
</reference>
<dbReference type="InterPro" id="IPR036640">
    <property type="entry name" value="ABC1_TM_sf"/>
</dbReference>
<evidence type="ECO:0000313" key="12">
    <source>
        <dbReference type="EMBL" id="BAL81101.1"/>
    </source>
</evidence>
<feature type="domain" description="ABC transporter" evidence="10">
    <location>
        <begin position="336"/>
        <end position="569"/>
    </location>
</feature>
<dbReference type="SUPFAM" id="SSF52540">
    <property type="entry name" value="P-loop containing nucleoside triphosphate hydrolases"/>
    <property type="match status" value="1"/>
</dbReference>
<dbReference type="AlphaFoldDB" id="A0A7U6GEX8"/>
<dbReference type="RefSeq" id="WP_014453503.1">
    <property type="nucleotide sequence ID" value="NC_017096.1"/>
</dbReference>
<evidence type="ECO:0000256" key="1">
    <source>
        <dbReference type="ARBA" id="ARBA00004651"/>
    </source>
</evidence>
<dbReference type="InterPro" id="IPR027417">
    <property type="entry name" value="P-loop_NTPase"/>
</dbReference>
<dbReference type="OrthoDB" id="9770415at2"/>
<evidence type="ECO:0000256" key="3">
    <source>
        <dbReference type="ARBA" id="ARBA00022692"/>
    </source>
</evidence>
<dbReference type="EMBL" id="AP012051">
    <property type="protein sequence ID" value="BAL81101.1"/>
    <property type="molecule type" value="Genomic_DNA"/>
</dbReference>
<dbReference type="GO" id="GO:0005524">
    <property type="term" value="F:ATP binding"/>
    <property type="evidence" value="ECO:0007669"/>
    <property type="project" value="UniProtKB-KW"/>
</dbReference>
<comment type="subcellular location">
    <subcellularLocation>
        <location evidence="1">Cell membrane</location>
        <topology evidence="1">Multi-pass membrane protein</topology>
    </subcellularLocation>
</comment>
<evidence type="ECO:0000313" key="13">
    <source>
        <dbReference type="Proteomes" id="UP000004793"/>
    </source>
</evidence>
<feature type="transmembrane region" description="Helical" evidence="9">
    <location>
        <begin position="250"/>
        <end position="268"/>
    </location>
</feature>
<dbReference type="GO" id="GO:0016887">
    <property type="term" value="F:ATP hydrolysis activity"/>
    <property type="evidence" value="ECO:0007669"/>
    <property type="project" value="InterPro"/>
</dbReference>
<feature type="domain" description="ABC transmembrane type-1" evidence="11">
    <location>
        <begin position="21"/>
        <end position="303"/>
    </location>
</feature>
<keyword evidence="2" id="KW-0813">Transport</keyword>
<keyword evidence="5" id="KW-0067">ATP-binding</keyword>
<dbReference type="PROSITE" id="PS50929">
    <property type="entry name" value="ABC_TM1F"/>
    <property type="match status" value="1"/>
</dbReference>
<dbReference type="GO" id="GO:0005886">
    <property type="term" value="C:plasma membrane"/>
    <property type="evidence" value="ECO:0007669"/>
    <property type="project" value="UniProtKB-SubCell"/>
</dbReference>
<dbReference type="InterPro" id="IPR011527">
    <property type="entry name" value="ABC1_TM_dom"/>
</dbReference>
<sequence length="572" mass="64869">MRRESIKRFIAYFLKYKILLLITFFGMLIASITSAIIPYLIKNVIDTLISTKDFGNVKKFLILVLVAVISNILFKLIQIYVGNYAGQRIMQDIRRDLFYTVARFKIESFSREPSGKIITRITNDVENMNDLLNAGLVSLFADLLFIALAVGFLIYINPKLGLIVLSPLPVAVIFSLYLGNLVEKIYEKVRDALTKMNIHMQEVLTGIHVVQIFNMEKSAIEKFRGYAKDFRDNFYKSQVTNVVLRQTVNISSYLSIFLLVFVGGIFTIKGNGTIGTIISFSSYLSYLYGPLGDLSDKFSILQNAVSSMVKIDEFLKENELEENLEDGERFEVEGKVTLNNVYFAYESANDVLKGINIEVEKGESVAIVGFTGAGKTTIANLIFGFYDPISGVVSIDDHDLKFACKGHFRKYLGMVLQNVFIFRGTVLDNITLGDDYSIESVENVCKMLGIYDYIKRLPKGLYTELSTEGKNISMGERQLISFARALIHNPRILILDEATSSIDSRTEELIEKGTKILMKGRTSIIIAHRLSTIRNVNRIYVLNKGRIVEEGTHEQLLEKKGLYYEFYKSQYK</sequence>
<feature type="transmembrane region" description="Helical" evidence="9">
    <location>
        <begin position="20"/>
        <end position="41"/>
    </location>
</feature>
<keyword evidence="4" id="KW-0547">Nucleotide-binding</keyword>